<proteinExistence type="predicted"/>
<dbReference type="RefSeq" id="WP_065610174.1">
    <property type="nucleotide sequence ID" value="NZ_CAWMPN010000008.1"/>
</dbReference>
<evidence type="ECO:0000313" key="2">
    <source>
        <dbReference type="Proteomes" id="UP000093523"/>
    </source>
</evidence>
<dbReference type="STRING" id="688.A6E04_06995"/>
<reference evidence="1 2" key="1">
    <citation type="submission" date="2016-06" db="EMBL/GenBank/DDBJ databases">
        <authorList>
            <person name="Kjaerup R.B."/>
            <person name="Dalgaard T.S."/>
            <person name="Juul-Madsen H.R."/>
        </authorList>
    </citation>
    <scope>NUCLEOTIDE SEQUENCE [LARGE SCALE GENOMIC DNA]</scope>
    <source>
        <strain evidence="1 2">1S159</strain>
    </source>
</reference>
<dbReference type="EMBL" id="MAJU01000008">
    <property type="protein sequence ID" value="OCH21606.1"/>
    <property type="molecule type" value="Genomic_DNA"/>
</dbReference>
<protein>
    <recommendedName>
        <fullName evidence="3">Phage protein D</fullName>
    </recommendedName>
</protein>
<comment type="caution">
    <text evidence="1">The sequence shown here is derived from an EMBL/GenBank/DDBJ whole genome shotgun (WGS) entry which is preliminary data.</text>
</comment>
<name>A0A1B9NZS2_ALILO</name>
<sequence length="325" mass="35748">MGLELKGKHGEMMLSLLQSWTLRDENGIDGDDLKLVIHSSDIDGLPPKGEKYTVYLDEIKRGVFQISGRNFSVEPRTITITMTVSPFSIKDNSGFRERKSMSWNKATLGQVVSDCVSPHGFVPFVAPELQNIEIESLHRLDESTLPFLRKLAKRYDAIAKLVEERFVFVPIGQRSTSTGKDIQSITLSLPDENKALNSNFVNVSGDLDGRNDFSGVKAFYLDPTDSSRKEVTVGSAPFKRLGQDKNNQQEAEQACHAELRKIQRQGRKITIQAPAIATAFAEGHVILDGSFPSVAQGTYSIDSVSLSGAGKQATRMSVQATLLGE</sequence>
<dbReference type="OrthoDB" id="4070623at2"/>
<dbReference type="SUPFAM" id="SSF69279">
    <property type="entry name" value="Phage tail proteins"/>
    <property type="match status" value="1"/>
</dbReference>
<accession>A0A1B9NZS2</accession>
<gene>
    <name evidence="1" type="ORF">A6E04_06995</name>
</gene>
<evidence type="ECO:0008006" key="3">
    <source>
        <dbReference type="Google" id="ProtNLM"/>
    </source>
</evidence>
<dbReference type="Proteomes" id="UP000093523">
    <property type="component" value="Unassembled WGS sequence"/>
</dbReference>
<dbReference type="AlphaFoldDB" id="A0A1B9NZS2"/>
<evidence type="ECO:0000313" key="1">
    <source>
        <dbReference type="EMBL" id="OCH21606.1"/>
    </source>
</evidence>
<organism evidence="1 2">
    <name type="scientific">Aliivibrio logei</name>
    <name type="common">Vibrio logei</name>
    <dbReference type="NCBI Taxonomy" id="688"/>
    <lineage>
        <taxon>Bacteria</taxon>
        <taxon>Pseudomonadati</taxon>
        <taxon>Pseudomonadota</taxon>
        <taxon>Gammaproteobacteria</taxon>
        <taxon>Vibrionales</taxon>
        <taxon>Vibrionaceae</taxon>
        <taxon>Aliivibrio</taxon>
    </lineage>
</organism>